<evidence type="ECO:0000256" key="1">
    <source>
        <dbReference type="ARBA" id="ARBA00022737"/>
    </source>
</evidence>
<dbReference type="Proteomes" id="UP000284706">
    <property type="component" value="Unassembled WGS sequence"/>
</dbReference>
<evidence type="ECO:0000313" key="3">
    <source>
        <dbReference type="EMBL" id="PPQ81663.1"/>
    </source>
</evidence>
<name>A0A409WT15_9AGAR</name>
<dbReference type="PANTHER" id="PTHR22904:SF523">
    <property type="entry name" value="STRESS-INDUCED-PHOSPHOPROTEIN 1"/>
    <property type="match status" value="1"/>
</dbReference>
<dbReference type="SUPFAM" id="SSF48452">
    <property type="entry name" value="TPR-like"/>
    <property type="match status" value="3"/>
</dbReference>
<dbReference type="PANTHER" id="PTHR22904">
    <property type="entry name" value="TPR REPEAT CONTAINING PROTEIN"/>
    <property type="match status" value="1"/>
</dbReference>
<sequence length="1297" mass="146323">MISKIPRTTMREAFGADSENILKVALKMCKDPLNPSLDQADVAEYLCNHLDDADVQQMVNTMLKAQKKMDKERKYMDSIDFSSLPVLKKSIFVIQIESEGYGMPDEALIEYRHSAGSGEAQPAQKFSMTCSNRFEVEKGSSLPSTTLPRCWAEFTEWPDSKQVEDFICRALTQPFPPLKPCLPSFLMISYKLKPYEATLKLFLDSFPAPFKWFFAPQKLETGAEEYFHRKALLESEKYMQLALQTKAEGNEAFAAKDGLASIAAYQEAIRLVGKALFKTDSDEKANQMRNFGAVCYANCSAARMLPGKGMDVRKALEDAQSAIEFDKSYAKGYVRLSTAHEVLGDHSQAEEAIAKALRLPELENHEGLVDQLIKLQTDGKGLPEKRKAFTKWSRKFFGQGRRPTTIDRTLVPPQGPQRIANYSLIVRMPRMISKLPERSMKEMMKTNGMDDEVMLKVALKMCPDPYNYDLSMGDVAQFINTHMDDPDVQKWVEIMTEASKKLDEDRKDLSSIDFSSLPILKKSAWLIQIQFQGLETPDGRRVDARRSGASSRQDLVQKFTMTCYNRLGPGMDIPSPRILSEFVGLPNSKQVVDFIRQAFAKPYPPLEPCLPSLLVISSKLRQHEAAFKPFLDSLPKPFSWLIAPQSMEEEAEETDYYQAQLDVDKYMKTALENKTEGNKAFAVGDGSVAIAAYQEAIRFVGKARATTDSEEKLGEIDRFGAICYANCSAARMLPGRSTDKRKALDDAEKAIIYDENYAKGYIRLSKAHESLGDHSQAEEAIAKALRLPQLENHEGLVDQLIKLQTDGKGLPNDRNAFVEWSRKFFDEAENADRMKEVGGLWRKRFEAQLCRDFHISHSLIGTMASMTSMTSREEKTSFEDSLRALEVDPDTILKVARKIRPDPLSGEVGIADTAQYFASHLNDPDVQDMFASLMRVHDRLEDDRKNIRETVDFRSLPLVEFSVWQVDIEFMCLQTPDGRLVHAESSAALRRQDLQQKFAMACTIRVGEGANFEAPRIVSEFAGLPNSSQVEDFIRSAMARPYPPMEPCLPNLLVLSNRLKDHEAALRPFLDSLPAPFEWRMIPRHLEEEAADFQYLKGQHDYSLYMRFAAEKKEEGNKAFAAKQGTEAVAAYEEAVRLLDKARIAIGEIDDESKKKLKNLNAICFANCSAARLLSGESRDPVQALACAKKAVVADEYYAKGYVRLSRAHEALGDLSQAEEALAIALRLPQLEDHHGLVDMLISLQTDGEGLPNGGEDYAEWSRRIFVEGETAERMQNVGGLWRKQCEEHKYKMEEFL</sequence>
<proteinExistence type="predicted"/>
<evidence type="ECO:0000313" key="4">
    <source>
        <dbReference type="Proteomes" id="UP000284706"/>
    </source>
</evidence>
<organism evidence="3 4">
    <name type="scientific">Gymnopilus dilepis</name>
    <dbReference type="NCBI Taxonomy" id="231916"/>
    <lineage>
        <taxon>Eukaryota</taxon>
        <taxon>Fungi</taxon>
        <taxon>Dikarya</taxon>
        <taxon>Basidiomycota</taxon>
        <taxon>Agaricomycotina</taxon>
        <taxon>Agaricomycetes</taxon>
        <taxon>Agaricomycetidae</taxon>
        <taxon>Agaricales</taxon>
        <taxon>Agaricineae</taxon>
        <taxon>Hymenogastraceae</taxon>
        <taxon>Gymnopilus</taxon>
    </lineage>
</organism>
<dbReference type="EMBL" id="NHYE01004843">
    <property type="protein sequence ID" value="PPQ81663.1"/>
    <property type="molecule type" value="Genomic_DNA"/>
</dbReference>
<dbReference type="InterPro" id="IPR011990">
    <property type="entry name" value="TPR-like_helical_dom_sf"/>
</dbReference>
<dbReference type="SMART" id="SM00028">
    <property type="entry name" value="TPR"/>
    <property type="match status" value="4"/>
</dbReference>
<evidence type="ECO:0000256" key="2">
    <source>
        <dbReference type="ARBA" id="ARBA00022803"/>
    </source>
</evidence>
<dbReference type="GO" id="GO:0051879">
    <property type="term" value="F:Hsp90 protein binding"/>
    <property type="evidence" value="ECO:0007669"/>
    <property type="project" value="TreeGrafter"/>
</dbReference>
<accession>A0A409WT15</accession>
<keyword evidence="2" id="KW-0802">TPR repeat</keyword>
<gene>
    <name evidence="3" type="ORF">CVT26_013971</name>
</gene>
<dbReference type="InterPro" id="IPR019734">
    <property type="entry name" value="TPR_rpt"/>
</dbReference>
<protein>
    <submittedName>
        <fullName evidence="3">Uncharacterized protein</fullName>
    </submittedName>
</protein>
<keyword evidence="1" id="KW-0677">Repeat</keyword>
<dbReference type="OrthoDB" id="2942533at2759"/>
<comment type="caution">
    <text evidence="3">The sequence shown here is derived from an EMBL/GenBank/DDBJ whole genome shotgun (WGS) entry which is preliminary data.</text>
</comment>
<reference evidence="3 4" key="1">
    <citation type="journal article" date="2018" name="Evol. Lett.">
        <title>Horizontal gene cluster transfer increased hallucinogenic mushroom diversity.</title>
        <authorList>
            <person name="Reynolds H.T."/>
            <person name="Vijayakumar V."/>
            <person name="Gluck-Thaler E."/>
            <person name="Korotkin H.B."/>
            <person name="Matheny P.B."/>
            <person name="Slot J.C."/>
        </authorList>
    </citation>
    <scope>NUCLEOTIDE SEQUENCE [LARGE SCALE GENOMIC DNA]</scope>
    <source>
        <strain evidence="3 4">SRW20</strain>
    </source>
</reference>
<dbReference type="STRING" id="231916.A0A409WT15"/>
<dbReference type="Gene3D" id="1.25.40.10">
    <property type="entry name" value="Tetratricopeptide repeat domain"/>
    <property type="match status" value="3"/>
</dbReference>
<dbReference type="Pfam" id="PF13181">
    <property type="entry name" value="TPR_8"/>
    <property type="match status" value="1"/>
</dbReference>
<keyword evidence="4" id="KW-1185">Reference proteome</keyword>
<dbReference type="InParanoid" id="A0A409WT15"/>